<name>A0ABD5PZ70_9EURY</name>
<dbReference type="AlphaFoldDB" id="A0ABD5PZ70"/>
<keyword evidence="6" id="KW-1185">Reference proteome</keyword>
<dbReference type="RefSeq" id="WP_254270368.1">
    <property type="nucleotide sequence ID" value="NZ_CP100401.1"/>
</dbReference>
<dbReference type="SUPFAM" id="SSF52540">
    <property type="entry name" value="P-loop containing nucleoside triphosphate hydrolases"/>
    <property type="match status" value="1"/>
</dbReference>
<dbReference type="PANTHER" id="PTHR24220">
    <property type="entry name" value="IMPORT ATP-BINDING PROTEIN"/>
    <property type="match status" value="1"/>
</dbReference>
<dbReference type="GO" id="GO:0022857">
    <property type="term" value="F:transmembrane transporter activity"/>
    <property type="evidence" value="ECO:0007669"/>
    <property type="project" value="UniProtKB-ARBA"/>
</dbReference>
<dbReference type="InterPro" id="IPR003593">
    <property type="entry name" value="AAA+_ATPase"/>
</dbReference>
<dbReference type="Gene3D" id="3.40.50.300">
    <property type="entry name" value="P-loop containing nucleotide triphosphate hydrolases"/>
    <property type="match status" value="1"/>
</dbReference>
<dbReference type="InterPro" id="IPR003439">
    <property type="entry name" value="ABC_transporter-like_ATP-bd"/>
</dbReference>
<dbReference type="InterPro" id="IPR015854">
    <property type="entry name" value="ABC_transpr_LolD-like"/>
</dbReference>
<gene>
    <name evidence="5" type="ORF">ACFO9K_05895</name>
</gene>
<dbReference type="GO" id="GO:0098796">
    <property type="term" value="C:membrane protein complex"/>
    <property type="evidence" value="ECO:0007669"/>
    <property type="project" value="UniProtKB-ARBA"/>
</dbReference>
<protein>
    <submittedName>
        <fullName evidence="5">ABC transporter ATP-binding protein</fullName>
    </submittedName>
</protein>
<dbReference type="GO" id="GO:0005524">
    <property type="term" value="F:ATP binding"/>
    <property type="evidence" value="ECO:0007669"/>
    <property type="project" value="UniProtKB-KW"/>
</dbReference>
<feature type="domain" description="ABC transporter" evidence="4">
    <location>
        <begin position="19"/>
        <end position="252"/>
    </location>
</feature>
<organism evidence="5 6">
    <name type="scientific">Halorussus aquaticus</name>
    <dbReference type="NCBI Taxonomy" id="2953748"/>
    <lineage>
        <taxon>Archaea</taxon>
        <taxon>Methanobacteriati</taxon>
        <taxon>Methanobacteriota</taxon>
        <taxon>Stenosarchaea group</taxon>
        <taxon>Halobacteria</taxon>
        <taxon>Halobacteriales</taxon>
        <taxon>Haladaptataceae</taxon>
        <taxon>Halorussus</taxon>
    </lineage>
</organism>
<dbReference type="EMBL" id="JBHSHT010000001">
    <property type="protein sequence ID" value="MFC4823787.1"/>
    <property type="molecule type" value="Genomic_DNA"/>
</dbReference>
<dbReference type="InterPro" id="IPR017911">
    <property type="entry name" value="MacB-like_ATP-bd"/>
</dbReference>
<proteinExistence type="predicted"/>
<evidence type="ECO:0000256" key="2">
    <source>
        <dbReference type="ARBA" id="ARBA00022741"/>
    </source>
</evidence>
<dbReference type="FunFam" id="3.40.50.300:FF:000032">
    <property type="entry name" value="Export ABC transporter ATP-binding protein"/>
    <property type="match status" value="1"/>
</dbReference>
<evidence type="ECO:0000256" key="3">
    <source>
        <dbReference type="ARBA" id="ARBA00022840"/>
    </source>
</evidence>
<reference evidence="5 6" key="1">
    <citation type="journal article" date="2019" name="Int. J. Syst. Evol. Microbiol.">
        <title>The Global Catalogue of Microorganisms (GCM) 10K type strain sequencing project: providing services to taxonomists for standard genome sequencing and annotation.</title>
        <authorList>
            <consortium name="The Broad Institute Genomics Platform"/>
            <consortium name="The Broad Institute Genome Sequencing Center for Infectious Disease"/>
            <person name="Wu L."/>
            <person name="Ma J."/>
        </authorList>
    </citation>
    <scope>NUCLEOTIDE SEQUENCE [LARGE SCALE GENOMIC DNA]</scope>
    <source>
        <strain evidence="5 6">XZYJ18</strain>
    </source>
</reference>
<dbReference type="Pfam" id="PF00005">
    <property type="entry name" value="ABC_tran"/>
    <property type="match status" value="1"/>
</dbReference>
<evidence type="ECO:0000313" key="5">
    <source>
        <dbReference type="EMBL" id="MFC4823787.1"/>
    </source>
</evidence>
<dbReference type="InterPro" id="IPR027417">
    <property type="entry name" value="P-loop_NTPase"/>
</dbReference>
<evidence type="ECO:0000313" key="6">
    <source>
        <dbReference type="Proteomes" id="UP001595945"/>
    </source>
</evidence>
<dbReference type="PANTHER" id="PTHR24220:SF86">
    <property type="entry name" value="ABC TRANSPORTER ABCH.1"/>
    <property type="match status" value="1"/>
</dbReference>
<keyword evidence="2" id="KW-0547">Nucleotide-binding</keyword>
<dbReference type="CDD" id="cd03255">
    <property type="entry name" value="ABC_MJ0796_LolCDE_FtsE"/>
    <property type="match status" value="1"/>
</dbReference>
<dbReference type="PROSITE" id="PS50893">
    <property type="entry name" value="ABC_TRANSPORTER_2"/>
    <property type="match status" value="1"/>
</dbReference>
<dbReference type="PROSITE" id="PS00211">
    <property type="entry name" value="ABC_TRANSPORTER_1"/>
    <property type="match status" value="1"/>
</dbReference>
<dbReference type="SMART" id="SM00382">
    <property type="entry name" value="AAA"/>
    <property type="match status" value="1"/>
</dbReference>
<accession>A0ABD5PZ70</accession>
<keyword evidence="1" id="KW-0813">Transport</keyword>
<evidence type="ECO:0000256" key="1">
    <source>
        <dbReference type="ARBA" id="ARBA00022448"/>
    </source>
</evidence>
<dbReference type="InterPro" id="IPR017871">
    <property type="entry name" value="ABC_transporter-like_CS"/>
</dbReference>
<keyword evidence="3 5" id="KW-0067">ATP-binding</keyword>
<dbReference type="GeneID" id="73047047"/>
<evidence type="ECO:0000259" key="4">
    <source>
        <dbReference type="PROSITE" id="PS50893"/>
    </source>
</evidence>
<dbReference type="Proteomes" id="UP001595945">
    <property type="component" value="Unassembled WGS sequence"/>
</dbReference>
<comment type="caution">
    <text evidence="5">The sequence shown here is derived from an EMBL/GenBank/DDBJ whole genome shotgun (WGS) entry which is preliminary data.</text>
</comment>
<sequence length="252" mass="26993">MDASTRTATEESDRREAVVECTRVTRTYARGGSGGWFSFGSDDRDDRPTVTALEDVSLTVERGEFVGLSGPSGSGKSTLIHLLSGLDVPTEGTVTLAGEDVSALSQGELTRLRLEQVGIVFQRFHLLPSLSARANVALPLVERGIGKAERREQAADLLERVGLGDRLGHRPGELSGGEQQRVAVARALAGDPLVVFADEPTGELDTDTGAVILDLLADLAEDRAVVLASHDERALDRTDRVIRLRDGRVKDA</sequence>